<comment type="caution">
    <text evidence="2">The sequence shown here is derived from an EMBL/GenBank/DDBJ whole genome shotgun (WGS) entry which is preliminary data.</text>
</comment>
<accession>A0ABQ4D5I0</accession>
<protein>
    <recommendedName>
        <fullName evidence="4">DUF349 domain-containing protein</fullName>
    </recommendedName>
</protein>
<evidence type="ECO:0000313" key="3">
    <source>
        <dbReference type="Proteomes" id="UP000618382"/>
    </source>
</evidence>
<reference evidence="2 3" key="1">
    <citation type="submission" date="2021-01" db="EMBL/GenBank/DDBJ databases">
        <title>Whole genome shotgun sequence of Cellulomonas oligotrophica NBRC 109435.</title>
        <authorList>
            <person name="Komaki H."/>
            <person name="Tamura T."/>
        </authorList>
    </citation>
    <scope>NUCLEOTIDE SEQUENCE [LARGE SCALE GENOMIC DNA]</scope>
    <source>
        <strain evidence="2 3">NBRC 109435</strain>
    </source>
</reference>
<name>A0ABQ4D5I0_9CELL</name>
<feature type="signal peptide" evidence="1">
    <location>
        <begin position="1"/>
        <end position="27"/>
    </location>
</feature>
<dbReference type="EMBL" id="BONN01000001">
    <property type="protein sequence ID" value="GIG30990.1"/>
    <property type="molecule type" value="Genomic_DNA"/>
</dbReference>
<dbReference type="Proteomes" id="UP000618382">
    <property type="component" value="Unassembled WGS sequence"/>
</dbReference>
<evidence type="ECO:0000313" key="2">
    <source>
        <dbReference type="EMBL" id="GIG30990.1"/>
    </source>
</evidence>
<evidence type="ECO:0008006" key="4">
    <source>
        <dbReference type="Google" id="ProtNLM"/>
    </source>
</evidence>
<organism evidence="2 3">
    <name type="scientific">Cellulomonas oligotrophica</name>
    <dbReference type="NCBI Taxonomy" id="931536"/>
    <lineage>
        <taxon>Bacteria</taxon>
        <taxon>Bacillati</taxon>
        <taxon>Actinomycetota</taxon>
        <taxon>Actinomycetes</taxon>
        <taxon>Micrococcales</taxon>
        <taxon>Cellulomonadaceae</taxon>
        <taxon>Cellulomonas</taxon>
    </lineage>
</organism>
<evidence type="ECO:0000256" key="1">
    <source>
        <dbReference type="SAM" id="SignalP"/>
    </source>
</evidence>
<proteinExistence type="predicted"/>
<gene>
    <name evidence="2" type="ORF">Col01nite_01490</name>
</gene>
<keyword evidence="1" id="KW-0732">Signal</keyword>
<keyword evidence="3" id="KW-1185">Reference proteome</keyword>
<feature type="chain" id="PRO_5046928589" description="DUF349 domain-containing protein" evidence="1">
    <location>
        <begin position="28"/>
        <end position="396"/>
    </location>
</feature>
<sequence length="396" mass="42235">MARRRARPGTGTAGVRVRALVSGTAVAAASEVVAPVAPGRLGEAAPAADLMRYLDGLLAWLDDRRTRLDALDTAAQAATDAERYTPDVVLALTVWQSVRTRADELLVVWDGGRVTAVERERMSQLVWGRVDTRPGASAVSLPEAVTLCDAMVAALRTRLAFDPDSADVVARLRGVRAALVRAEDLASGDGEAVARLAALREREERLSAQASRGGDVSGPLAELETRVAHAERDLMVAVSQRRSLTRARADALATAAALEAREPALHELADRCRREVAHPPRNAVPDVSRLGPVPEDRAGLDAFVARLDAVGRALDAAQDAYSEPLRERARLRYRLGQAVTLAAGNGRDASPTVRAAHDEARTAVETTPCDVDLARALVEQYEHLARPLPGGRGGAR</sequence>